<dbReference type="Proteomes" id="UP000186351">
    <property type="component" value="Chromosome"/>
</dbReference>
<dbReference type="SUPFAM" id="SSF46785">
    <property type="entry name" value="Winged helix' DNA-binding domain"/>
    <property type="match status" value="1"/>
</dbReference>
<dbReference type="STRING" id="1796646.A4V02_06020"/>
<dbReference type="EMBL" id="CP015402">
    <property type="protein sequence ID" value="ANU63323.1"/>
    <property type="molecule type" value="Genomic_DNA"/>
</dbReference>
<dbReference type="AlphaFoldDB" id="A0A1B1S946"/>
<dbReference type="OrthoDB" id="1067053at2"/>
<dbReference type="InterPro" id="IPR036390">
    <property type="entry name" value="WH_DNA-bd_sf"/>
</dbReference>
<dbReference type="RefSeq" id="WP_068960666.1">
    <property type="nucleotide sequence ID" value="NZ_CAJTAP010000039.1"/>
</dbReference>
<sequence length="327" mass="37830">MKEITIAGQRIELKELSIQDKKGLWLDLIANFNMMQFEFNGQIMLLLVAKGEVDYTNVQRRKISERIESVKHIPAVFYFDNLLTYERDRLVEQGVYFVVADKFAFVPTLIINRRSTKSEIKELFYPSTQYIILYHLQIESLDGLSLKELEDKVPYKYKTIAKSIKQLEALGLVRLEGSRNKKLVFELSGKELWNNVSTNLIDPIKSIEYTSDVFPEGDVGGISALSHYSMLAPEDVPTRVLTAEWVREHKSSIPELHSFEDTQCIEIWKYPPLGTSGYVDKLSLYLTLKDDKDPRVEKEIEIMMNEIKWEEDLKNSGKHLPISLTTL</sequence>
<accession>A0A1B1S946</accession>
<reference evidence="2" key="1">
    <citation type="submission" date="2016-04" db="EMBL/GenBank/DDBJ databases">
        <title>Complete Genome Sequences of Twelve Strains of a Stable Defined Moderately Diverse Mouse Microbiota 2 (sDMDMm2).</title>
        <authorList>
            <person name="Uchimura Y."/>
            <person name="Wyss M."/>
            <person name="Brugiroux S."/>
            <person name="Limenitakis J.P."/>
            <person name="Stecher B."/>
            <person name="McCoy K.D."/>
            <person name="Macpherson A.J."/>
        </authorList>
    </citation>
    <scope>NUCLEOTIDE SEQUENCE [LARGE SCALE GENOMIC DNA]</scope>
    <source>
        <strain evidence="2">YL27</strain>
    </source>
</reference>
<keyword evidence="2" id="KW-1185">Reference proteome</keyword>
<dbReference type="KEGG" id="pary:A4V02_06020"/>
<name>A0A1B1S946_9BACT</name>
<dbReference type="GeneID" id="65536408"/>
<organism evidence="1 2">
    <name type="scientific">Muribaculum intestinale</name>
    <dbReference type="NCBI Taxonomy" id="1796646"/>
    <lineage>
        <taxon>Bacteria</taxon>
        <taxon>Pseudomonadati</taxon>
        <taxon>Bacteroidota</taxon>
        <taxon>Bacteroidia</taxon>
        <taxon>Bacteroidales</taxon>
        <taxon>Muribaculaceae</taxon>
        <taxon>Muribaculum</taxon>
    </lineage>
</organism>
<accession>A0A1Z2XJH6</accession>
<evidence type="ECO:0000313" key="2">
    <source>
        <dbReference type="Proteomes" id="UP000186351"/>
    </source>
</evidence>
<evidence type="ECO:0000313" key="1">
    <source>
        <dbReference type="EMBL" id="ANU63323.1"/>
    </source>
</evidence>
<proteinExistence type="predicted"/>
<gene>
    <name evidence="1" type="ORF">A4V02_06020</name>
</gene>
<protein>
    <submittedName>
        <fullName evidence="1">Uncharacterized protein</fullName>
    </submittedName>
</protein>